<proteinExistence type="inferred from homology"/>
<name>A0ABR4HBI2_9EURO</name>
<comment type="similarity">
    <text evidence="1">Belongs to the fungal fucose-specific lectin family.</text>
</comment>
<gene>
    <name evidence="4" type="ORF">BDW59DRAFT_167877</name>
</gene>
<dbReference type="Pfam" id="PF07938">
    <property type="entry name" value="Fungal_lectin"/>
    <property type="match status" value="1"/>
</dbReference>
<organism evidence="4 5">
    <name type="scientific">Aspergillus cavernicola</name>
    <dbReference type="NCBI Taxonomy" id="176166"/>
    <lineage>
        <taxon>Eukaryota</taxon>
        <taxon>Fungi</taxon>
        <taxon>Dikarya</taxon>
        <taxon>Ascomycota</taxon>
        <taxon>Pezizomycotina</taxon>
        <taxon>Eurotiomycetes</taxon>
        <taxon>Eurotiomycetidae</taxon>
        <taxon>Eurotiales</taxon>
        <taxon>Aspergillaceae</taxon>
        <taxon>Aspergillus</taxon>
        <taxon>Aspergillus subgen. Nidulantes</taxon>
    </lineage>
</organism>
<protein>
    <recommendedName>
        <fullName evidence="2">Fucose-specific lectin</fullName>
    </recommendedName>
</protein>
<evidence type="ECO:0000256" key="1">
    <source>
        <dbReference type="ARBA" id="ARBA00009042"/>
    </source>
</evidence>
<keyword evidence="3" id="KW-0430">Lectin</keyword>
<dbReference type="Proteomes" id="UP001610335">
    <property type="component" value="Unassembled WGS sequence"/>
</dbReference>
<dbReference type="InterPro" id="IPR012475">
    <property type="entry name" value="Fungal_lectin"/>
</dbReference>
<accession>A0ABR4HBI2</accession>
<reference evidence="4 5" key="1">
    <citation type="submission" date="2024-07" db="EMBL/GenBank/DDBJ databases">
        <title>Section-level genome sequencing and comparative genomics of Aspergillus sections Usti and Cavernicolus.</title>
        <authorList>
            <consortium name="Lawrence Berkeley National Laboratory"/>
            <person name="Nybo J.L."/>
            <person name="Vesth T.C."/>
            <person name="Theobald S."/>
            <person name="Frisvad J.C."/>
            <person name="Larsen T.O."/>
            <person name="Kjaerboelling I."/>
            <person name="Rothschild-Mancinelli K."/>
            <person name="Lyhne E.K."/>
            <person name="Kogle M.E."/>
            <person name="Barry K."/>
            <person name="Clum A."/>
            <person name="Na H."/>
            <person name="Ledsgaard L."/>
            <person name="Lin J."/>
            <person name="Lipzen A."/>
            <person name="Kuo A."/>
            <person name="Riley R."/>
            <person name="Mondo S."/>
            <person name="LaButti K."/>
            <person name="Haridas S."/>
            <person name="Pangalinan J."/>
            <person name="Salamov A.A."/>
            <person name="Simmons B.A."/>
            <person name="Magnuson J.K."/>
            <person name="Chen J."/>
            <person name="Drula E."/>
            <person name="Henrissat B."/>
            <person name="Wiebenga A."/>
            <person name="Lubbers R.J."/>
            <person name="Gomes A.C."/>
            <person name="Makela M.R."/>
            <person name="Stajich J."/>
            <person name="Grigoriev I.V."/>
            <person name="Mortensen U.H."/>
            <person name="De vries R.P."/>
            <person name="Baker S.E."/>
            <person name="Andersen M.R."/>
        </authorList>
    </citation>
    <scope>NUCLEOTIDE SEQUENCE [LARGE SCALE GENOMIC DNA]</scope>
    <source>
        <strain evidence="4 5">CBS 600.67</strain>
    </source>
</reference>
<keyword evidence="5" id="KW-1185">Reference proteome</keyword>
<evidence type="ECO:0000313" key="5">
    <source>
        <dbReference type="Proteomes" id="UP001610335"/>
    </source>
</evidence>
<evidence type="ECO:0000313" key="4">
    <source>
        <dbReference type="EMBL" id="KAL2812142.1"/>
    </source>
</evidence>
<evidence type="ECO:0000256" key="2">
    <source>
        <dbReference type="ARBA" id="ARBA00015560"/>
    </source>
</evidence>
<evidence type="ECO:0000256" key="3">
    <source>
        <dbReference type="ARBA" id="ARBA00022734"/>
    </source>
</evidence>
<dbReference type="EMBL" id="JBFXLS010000194">
    <property type="protein sequence ID" value="KAL2812142.1"/>
    <property type="molecule type" value="Genomic_DNA"/>
</dbReference>
<dbReference type="SUPFAM" id="SSF89372">
    <property type="entry name" value="Fucose-specific lectin"/>
    <property type="match status" value="1"/>
</dbReference>
<comment type="caution">
    <text evidence="4">The sequence shown here is derived from an EMBL/GenBank/DDBJ whole genome shotgun (WGS) entry which is preliminary data.</text>
</comment>
<dbReference type="Gene3D" id="2.120.10.70">
    <property type="entry name" value="Fucose-specific lectin"/>
    <property type="match status" value="1"/>
</dbReference>
<sequence length="306" mass="34334">MSTFGAQQIRFRCAIAAVNFSHNIRIYSQDTSGGIREVACDNGNWSDGSEREVISYGILGSPIAAICKNMIHIFYIGEGNMVKEICRDAHGRWHEGELNRLKIQVAQYSMLCACPLAGTNNQMRLYVQMVDNNIQEYGCDNEKGGWSKMASKMAGIGRALPGTGMACTSKKDREMCIRLFCQDDQMNIIENCCRDGKRWGAGKLSIEKALPRTDLTATSCSESEVRLYYIDRDNRIKEMACSSDRWGHGQFDQPCVSGSQVAAVSWGNERDCNIRVYFQCGQYVTAISEWTYNRKWEEGKTALPPA</sequence>